<evidence type="ECO:0000313" key="2">
    <source>
        <dbReference type="Proteomes" id="UP000019132"/>
    </source>
</evidence>
<dbReference type="eggNOG" id="ENOG502T3ID">
    <property type="taxonomic scope" value="Eukaryota"/>
</dbReference>
<dbReference type="VEuPathDB" id="FungiDB:PYU1_G001955"/>
<dbReference type="AlphaFoldDB" id="K3WAG6"/>
<evidence type="ECO:0000313" key="1">
    <source>
        <dbReference type="EnsemblProtists" id="PYU1_T001957"/>
    </source>
</evidence>
<reference evidence="2" key="1">
    <citation type="journal article" date="2010" name="Genome Biol.">
        <title>Genome sequence of the necrotrophic plant pathogen Pythium ultimum reveals original pathogenicity mechanisms and effector repertoire.</title>
        <authorList>
            <person name="Levesque C.A."/>
            <person name="Brouwer H."/>
            <person name="Cano L."/>
            <person name="Hamilton J.P."/>
            <person name="Holt C."/>
            <person name="Huitema E."/>
            <person name="Raffaele S."/>
            <person name="Robideau G.P."/>
            <person name="Thines M."/>
            <person name="Win J."/>
            <person name="Zerillo M.M."/>
            <person name="Beakes G.W."/>
            <person name="Boore J.L."/>
            <person name="Busam D."/>
            <person name="Dumas B."/>
            <person name="Ferriera S."/>
            <person name="Fuerstenberg S.I."/>
            <person name="Gachon C.M."/>
            <person name="Gaulin E."/>
            <person name="Govers F."/>
            <person name="Grenville-Briggs L."/>
            <person name="Horner N."/>
            <person name="Hostetler J."/>
            <person name="Jiang R.H."/>
            <person name="Johnson J."/>
            <person name="Krajaejun T."/>
            <person name="Lin H."/>
            <person name="Meijer H.J."/>
            <person name="Moore B."/>
            <person name="Morris P."/>
            <person name="Phuntmart V."/>
            <person name="Puiu D."/>
            <person name="Shetty J."/>
            <person name="Stajich J.E."/>
            <person name="Tripathy S."/>
            <person name="Wawra S."/>
            <person name="van West P."/>
            <person name="Whitty B.R."/>
            <person name="Coutinho P.M."/>
            <person name="Henrissat B."/>
            <person name="Martin F."/>
            <person name="Thomas P.D."/>
            <person name="Tyler B.M."/>
            <person name="De Vries R.P."/>
            <person name="Kamoun S."/>
            <person name="Yandell M."/>
            <person name="Tisserat N."/>
            <person name="Buell C.R."/>
        </authorList>
    </citation>
    <scope>NUCLEOTIDE SEQUENCE</scope>
    <source>
        <strain evidence="2">DAOM:BR144</strain>
    </source>
</reference>
<proteinExistence type="predicted"/>
<dbReference type="STRING" id="431595.K3WAG6"/>
<dbReference type="PANTHER" id="PTHR13510:SF44">
    <property type="entry name" value="RABENOSYN-5"/>
    <property type="match status" value="1"/>
</dbReference>
<dbReference type="InParanoid" id="K3WAG6"/>
<evidence type="ECO:0008006" key="3">
    <source>
        <dbReference type="Google" id="ProtNLM"/>
    </source>
</evidence>
<dbReference type="EnsemblProtists" id="PYU1_T001957">
    <property type="protein sequence ID" value="PYU1_T001957"/>
    <property type="gene ID" value="PYU1_G001955"/>
</dbReference>
<organism evidence="1 2">
    <name type="scientific">Globisporangium ultimum (strain ATCC 200006 / CBS 805.95 / DAOM BR144)</name>
    <name type="common">Pythium ultimum</name>
    <dbReference type="NCBI Taxonomy" id="431595"/>
    <lineage>
        <taxon>Eukaryota</taxon>
        <taxon>Sar</taxon>
        <taxon>Stramenopiles</taxon>
        <taxon>Oomycota</taxon>
        <taxon>Peronosporomycetes</taxon>
        <taxon>Pythiales</taxon>
        <taxon>Pythiaceae</taxon>
        <taxon>Globisporangium</taxon>
    </lineage>
</organism>
<dbReference type="InterPro" id="IPR052727">
    <property type="entry name" value="Rab4/Rab5_effector"/>
</dbReference>
<dbReference type="HOGENOM" id="CLU_1237855_0_0_1"/>
<keyword evidence="2" id="KW-1185">Reference proteome</keyword>
<accession>K3WAG6</accession>
<dbReference type="Proteomes" id="UP000019132">
    <property type="component" value="Unassembled WGS sequence"/>
</dbReference>
<sequence length="224" mass="25670">MDSVHHARFPLNTAKRPKLLDVDRETVNWWKQSARQEITNLLRDRKSWFYKGKSTEEHEDLKLTYAKHDVRGYTSTGSTGAQASALSRKTNFFCEGILNLSLEDVAYGLYSAETEDQRAVNIYAFQENFLDAAVLDVYERQTMEDPFHFAGIKWVAYVIPPGLVAPADMLYFEYSCKARDADGNVVLVQYITSPELLPHQLHEHNVGLARAKVSQISTFRFLEE</sequence>
<name>K3WAG6_GLOUD</name>
<reference evidence="1" key="3">
    <citation type="submission" date="2015-02" db="UniProtKB">
        <authorList>
            <consortium name="EnsemblProtists"/>
        </authorList>
    </citation>
    <scope>IDENTIFICATION</scope>
    <source>
        <strain evidence="1">DAOM BR144</strain>
    </source>
</reference>
<reference evidence="2" key="2">
    <citation type="submission" date="2010-04" db="EMBL/GenBank/DDBJ databases">
        <authorList>
            <person name="Buell R."/>
            <person name="Hamilton J."/>
            <person name="Hostetler J."/>
        </authorList>
    </citation>
    <scope>NUCLEOTIDE SEQUENCE [LARGE SCALE GENOMIC DNA]</scope>
    <source>
        <strain evidence="2">DAOM:BR144</strain>
    </source>
</reference>
<dbReference type="EMBL" id="GL376634">
    <property type="status" value="NOT_ANNOTATED_CDS"/>
    <property type="molecule type" value="Genomic_DNA"/>
</dbReference>
<dbReference type="PANTHER" id="PTHR13510">
    <property type="entry name" value="FYVE-FINGER-CONTAINING RAB5 EFFECTOR PROTEIN RABENOSYN-5-RELATED"/>
    <property type="match status" value="1"/>
</dbReference>
<protein>
    <recommendedName>
        <fullName evidence="3">START domain-containing protein</fullName>
    </recommendedName>
</protein>